<dbReference type="HOGENOM" id="CLU_3161328_0_0_9"/>
<evidence type="ECO:0000313" key="1">
    <source>
        <dbReference type="EMBL" id="ERI08126.1"/>
    </source>
</evidence>
<sequence length="48" mass="5580">MVGGKKRRKGRGRERSEKDSWPFFCWSAGRIDPLLFSKFPPSNHVIMS</sequence>
<dbReference type="Proteomes" id="UP000016511">
    <property type="component" value="Unassembled WGS sequence"/>
</dbReference>
<name>U1YBE5_ANEAE</name>
<feature type="non-terminal residue" evidence="1">
    <location>
        <position position="48"/>
    </location>
</feature>
<protein>
    <submittedName>
        <fullName evidence="1">Uncharacterized protein</fullName>
    </submittedName>
</protein>
<evidence type="ECO:0000313" key="2">
    <source>
        <dbReference type="Proteomes" id="UP000016511"/>
    </source>
</evidence>
<organism evidence="1 2">
    <name type="scientific">Aneurinibacillus aneurinilyticus ATCC 12856</name>
    <dbReference type="NCBI Taxonomy" id="649747"/>
    <lineage>
        <taxon>Bacteria</taxon>
        <taxon>Bacillati</taxon>
        <taxon>Bacillota</taxon>
        <taxon>Bacilli</taxon>
        <taxon>Bacillales</taxon>
        <taxon>Paenibacillaceae</taxon>
        <taxon>Aneurinibacillus group</taxon>
        <taxon>Aneurinibacillus</taxon>
    </lineage>
</organism>
<accession>U1YBE5</accession>
<gene>
    <name evidence="1" type="ORF">HMPREF0083_03781</name>
</gene>
<dbReference type="EMBL" id="AWSJ01000227">
    <property type="protein sequence ID" value="ERI08126.1"/>
    <property type="molecule type" value="Genomic_DNA"/>
</dbReference>
<reference evidence="1 2" key="1">
    <citation type="submission" date="2013-08" db="EMBL/GenBank/DDBJ databases">
        <authorList>
            <person name="Weinstock G."/>
            <person name="Sodergren E."/>
            <person name="Wylie T."/>
            <person name="Fulton L."/>
            <person name="Fulton R."/>
            <person name="Fronick C."/>
            <person name="O'Laughlin M."/>
            <person name="Godfrey J."/>
            <person name="Miner T."/>
            <person name="Herter B."/>
            <person name="Appelbaum E."/>
            <person name="Cordes M."/>
            <person name="Lek S."/>
            <person name="Wollam A."/>
            <person name="Pepin K.H."/>
            <person name="Palsikar V.B."/>
            <person name="Mitreva M."/>
            <person name="Wilson R.K."/>
        </authorList>
    </citation>
    <scope>NUCLEOTIDE SEQUENCE [LARGE SCALE GENOMIC DNA]</scope>
    <source>
        <strain evidence="1 2">ATCC 12856</strain>
    </source>
</reference>
<dbReference type="AlphaFoldDB" id="U1YBE5"/>
<dbReference type="STRING" id="649747.HMPREF0083_03781"/>
<keyword evidence="2" id="KW-1185">Reference proteome</keyword>
<comment type="caution">
    <text evidence="1">The sequence shown here is derived from an EMBL/GenBank/DDBJ whole genome shotgun (WGS) entry which is preliminary data.</text>
</comment>
<proteinExistence type="predicted"/>